<protein>
    <submittedName>
        <fullName evidence="1">Uncharacterized protein</fullName>
    </submittedName>
</protein>
<gene>
    <name evidence="1" type="ORF">SAMN04487970_100764</name>
</gene>
<organism evidence="1 2">
    <name type="scientific">Paenibacillus tianmuensis</name>
    <dbReference type="NCBI Taxonomy" id="624147"/>
    <lineage>
        <taxon>Bacteria</taxon>
        <taxon>Bacillati</taxon>
        <taxon>Bacillota</taxon>
        <taxon>Bacilli</taxon>
        <taxon>Bacillales</taxon>
        <taxon>Paenibacillaceae</taxon>
        <taxon>Paenibacillus</taxon>
    </lineage>
</organism>
<keyword evidence="2" id="KW-1185">Reference proteome</keyword>
<evidence type="ECO:0000313" key="1">
    <source>
        <dbReference type="EMBL" id="SCW44064.1"/>
    </source>
</evidence>
<name>A0A1G4QHI1_9BACL</name>
<dbReference type="Proteomes" id="UP000198601">
    <property type="component" value="Unassembled WGS sequence"/>
</dbReference>
<proteinExistence type="predicted"/>
<evidence type="ECO:0000313" key="2">
    <source>
        <dbReference type="Proteomes" id="UP000198601"/>
    </source>
</evidence>
<sequence length="104" mass="11633">MSEGVCVTEGIFLWGSWLQIRERQRTFRCVIARFAPKAPTGCGLPSIGEQIAQQRFLQPADRLLPQAVSYGCFSRHVSAQQTGGTEIENMVVLEPPTRLKPWDS</sequence>
<dbReference type="EMBL" id="FMTT01000007">
    <property type="protein sequence ID" value="SCW44064.1"/>
    <property type="molecule type" value="Genomic_DNA"/>
</dbReference>
<accession>A0A1G4QHI1</accession>
<reference evidence="2" key="1">
    <citation type="submission" date="2016-10" db="EMBL/GenBank/DDBJ databases">
        <authorList>
            <person name="Varghese N."/>
            <person name="Submissions S."/>
        </authorList>
    </citation>
    <scope>NUCLEOTIDE SEQUENCE [LARGE SCALE GENOMIC DNA]</scope>
    <source>
        <strain evidence="2">CGMCC 1.8946</strain>
    </source>
</reference>
<dbReference type="AlphaFoldDB" id="A0A1G4QHI1"/>